<gene>
    <name evidence="2" type="ORF">C2G38_2111775</name>
</gene>
<dbReference type="EMBL" id="QKWP01001543">
    <property type="protein sequence ID" value="RIB08172.1"/>
    <property type="molecule type" value="Genomic_DNA"/>
</dbReference>
<protein>
    <submittedName>
        <fullName evidence="2">Uncharacterized protein</fullName>
    </submittedName>
</protein>
<reference evidence="2 3" key="1">
    <citation type="submission" date="2018-06" db="EMBL/GenBank/DDBJ databases">
        <title>Comparative genomics reveals the genomic features of Rhizophagus irregularis, R. cerebriforme, R. diaphanum and Gigaspora rosea, and their symbiotic lifestyle signature.</title>
        <authorList>
            <person name="Morin E."/>
            <person name="San Clemente H."/>
            <person name="Chen E.C.H."/>
            <person name="De La Providencia I."/>
            <person name="Hainaut M."/>
            <person name="Kuo A."/>
            <person name="Kohler A."/>
            <person name="Murat C."/>
            <person name="Tang N."/>
            <person name="Roy S."/>
            <person name="Loubradou J."/>
            <person name="Henrissat B."/>
            <person name="Grigoriev I.V."/>
            <person name="Corradi N."/>
            <person name="Roux C."/>
            <person name="Martin F.M."/>
        </authorList>
    </citation>
    <scope>NUCLEOTIDE SEQUENCE [LARGE SCALE GENOMIC DNA]</scope>
    <source>
        <strain evidence="2 3">DAOM 194757</strain>
    </source>
</reference>
<dbReference type="Proteomes" id="UP000266673">
    <property type="component" value="Unassembled WGS sequence"/>
</dbReference>
<accession>A0A397UD28</accession>
<feature type="non-terminal residue" evidence="2">
    <location>
        <position position="1"/>
    </location>
</feature>
<evidence type="ECO:0000256" key="1">
    <source>
        <dbReference type="SAM" id="Phobius"/>
    </source>
</evidence>
<comment type="caution">
    <text evidence="2">The sequence shown here is derived from an EMBL/GenBank/DDBJ whole genome shotgun (WGS) entry which is preliminary data.</text>
</comment>
<keyword evidence="1" id="KW-1133">Transmembrane helix</keyword>
<keyword evidence="3" id="KW-1185">Reference proteome</keyword>
<name>A0A397UD28_9GLOM</name>
<keyword evidence="1" id="KW-0812">Transmembrane</keyword>
<organism evidence="2 3">
    <name type="scientific">Gigaspora rosea</name>
    <dbReference type="NCBI Taxonomy" id="44941"/>
    <lineage>
        <taxon>Eukaryota</taxon>
        <taxon>Fungi</taxon>
        <taxon>Fungi incertae sedis</taxon>
        <taxon>Mucoromycota</taxon>
        <taxon>Glomeromycotina</taxon>
        <taxon>Glomeromycetes</taxon>
        <taxon>Diversisporales</taxon>
        <taxon>Gigasporaceae</taxon>
        <taxon>Gigaspora</taxon>
    </lineage>
</organism>
<proteinExistence type="predicted"/>
<keyword evidence="1" id="KW-0472">Membrane</keyword>
<sequence>STADNWTIKLFHAFNQIIKNISLIQFIICNVNFLSIIIKASLFNGAKWKGMILKIQDAKPDYKHF</sequence>
<evidence type="ECO:0000313" key="2">
    <source>
        <dbReference type="EMBL" id="RIB08172.1"/>
    </source>
</evidence>
<dbReference type="AlphaFoldDB" id="A0A397UD28"/>
<feature type="transmembrane region" description="Helical" evidence="1">
    <location>
        <begin position="20"/>
        <end position="42"/>
    </location>
</feature>
<evidence type="ECO:0000313" key="3">
    <source>
        <dbReference type="Proteomes" id="UP000266673"/>
    </source>
</evidence>